<keyword evidence="1" id="KW-0472">Membrane</keyword>
<dbReference type="InterPro" id="IPR023298">
    <property type="entry name" value="ATPase_P-typ_TM_dom_sf"/>
</dbReference>
<organism evidence="2 3">
    <name type="scientific">Paraburkholderia phytofirmans</name>
    <dbReference type="NCBI Taxonomy" id="261302"/>
    <lineage>
        <taxon>Bacteria</taxon>
        <taxon>Pseudomonadati</taxon>
        <taxon>Pseudomonadota</taxon>
        <taxon>Betaproteobacteria</taxon>
        <taxon>Burkholderiales</taxon>
        <taxon>Burkholderiaceae</taxon>
        <taxon>Paraburkholderia</taxon>
    </lineage>
</organism>
<keyword evidence="3" id="KW-1185">Reference proteome</keyword>
<evidence type="ECO:0000313" key="3">
    <source>
        <dbReference type="Proteomes" id="UP001629274"/>
    </source>
</evidence>
<name>A0ABW9BDG6_9BURK</name>
<reference evidence="2 3" key="1">
    <citation type="journal article" date="2024" name="Chem. Sci.">
        <title>Discovery of megapolipeptins by genome mining of a Burkholderiales bacteria collection.</title>
        <authorList>
            <person name="Paulo B.S."/>
            <person name="Recchia M.J.J."/>
            <person name="Lee S."/>
            <person name="Fergusson C.H."/>
            <person name="Romanowski S.B."/>
            <person name="Hernandez A."/>
            <person name="Krull N."/>
            <person name="Liu D.Y."/>
            <person name="Cavanagh H."/>
            <person name="Bos A."/>
            <person name="Gray C.A."/>
            <person name="Murphy B.T."/>
            <person name="Linington R.G."/>
            <person name="Eustaquio A.S."/>
        </authorList>
    </citation>
    <scope>NUCLEOTIDE SEQUENCE [LARGE SCALE GENOMIC DNA]</scope>
    <source>
        <strain evidence="2 3">RL17-351-BIE-A</strain>
    </source>
</reference>
<protein>
    <submittedName>
        <fullName evidence="2">Uncharacterized protein</fullName>
    </submittedName>
</protein>
<feature type="transmembrane region" description="Helical" evidence="1">
    <location>
        <begin position="84"/>
        <end position="103"/>
    </location>
</feature>
<accession>A0ABW9BDG6</accession>
<dbReference type="Proteomes" id="UP001629274">
    <property type="component" value="Unassembled WGS sequence"/>
</dbReference>
<dbReference type="EMBL" id="JAQQDR010000002">
    <property type="protein sequence ID" value="MFM0237448.1"/>
    <property type="molecule type" value="Genomic_DNA"/>
</dbReference>
<keyword evidence="1" id="KW-1133">Transmembrane helix</keyword>
<evidence type="ECO:0000256" key="1">
    <source>
        <dbReference type="SAM" id="Phobius"/>
    </source>
</evidence>
<gene>
    <name evidence="2" type="ORF">PQR03_04835</name>
</gene>
<comment type="caution">
    <text evidence="2">The sequence shown here is derived from an EMBL/GenBank/DDBJ whole genome shotgun (WGS) entry which is preliminary data.</text>
</comment>
<dbReference type="SUPFAM" id="SSF81665">
    <property type="entry name" value="Calcium ATPase, transmembrane domain M"/>
    <property type="match status" value="1"/>
</dbReference>
<proteinExistence type="predicted"/>
<evidence type="ECO:0000313" key="2">
    <source>
        <dbReference type="EMBL" id="MFM0237448.1"/>
    </source>
</evidence>
<sequence length="236" mass="25522">MQSALVTTRVGTQRFYAAAKSSAQRVIAVRSTSVNVGARRACSCRDVVDSIPRRTWPQTPGEVLRECNVVPLLAASIYSLVGDILEALTVLACVVAIVLISVFQSRRTARALDSLRELWAPRAQGLRDGQICVLFACLKPQPVDHAKQKIDIGTSSIVYRVVSAGVQKENRRAYVGYVEVVTVASDRAVRADVLRCEQVRPTATLAYADAIGLKKRLELSEIGDANAFGQSADGPP</sequence>
<dbReference type="RefSeq" id="WP_012427400.1">
    <property type="nucleotide sequence ID" value="NZ_JAQQCK010000001.1"/>
</dbReference>
<keyword evidence="1" id="KW-0812">Transmembrane</keyword>